<dbReference type="EMBL" id="KV907515">
    <property type="protein sequence ID" value="OOF90706.1"/>
    <property type="molecule type" value="Genomic_DNA"/>
</dbReference>
<protein>
    <submittedName>
        <fullName evidence="1">Uncharacterized protein</fullName>
    </submittedName>
</protein>
<sequence length="245" mass="27238">MSFPSSSPEAHPVIDLYASGGKGSLRYCFLHGNHAPTNHPSEAHIEGKVTLFNRQGEIIFEESPGCRSAQYHFVEGHCIEVDGQPCQYLPARRFVETLLRNVSVPALLVAEVPKDEAKLSPDSEDFLYMSLLVLGRSGLDSISVADRNYLDQMTQSFVPYFVTAMARKSDAFLPGDARNLSHEIADSIMTTAADPSGLHAFLNLYDKRYIHKSQAPGDILESCLLHMLKMPFELNSSIRYRLVSC</sequence>
<dbReference type="Proteomes" id="UP000188318">
    <property type="component" value="Unassembled WGS sequence"/>
</dbReference>
<gene>
    <name evidence="1" type="ORF">ASPCADRAFT_211877</name>
</gene>
<dbReference type="OrthoDB" id="4393585at2759"/>
<reference evidence="2" key="1">
    <citation type="journal article" date="2017" name="Genome Biol.">
        <title>Comparative genomics reveals high biological diversity and specific adaptations in the industrially and medically important fungal genus Aspergillus.</title>
        <authorList>
            <person name="de Vries R.P."/>
            <person name="Riley R."/>
            <person name="Wiebenga A."/>
            <person name="Aguilar-Osorio G."/>
            <person name="Amillis S."/>
            <person name="Uchima C.A."/>
            <person name="Anderluh G."/>
            <person name="Asadollahi M."/>
            <person name="Askin M."/>
            <person name="Barry K."/>
            <person name="Battaglia E."/>
            <person name="Bayram O."/>
            <person name="Benocci T."/>
            <person name="Braus-Stromeyer S.A."/>
            <person name="Caldana C."/>
            <person name="Canovas D."/>
            <person name="Cerqueira G.C."/>
            <person name="Chen F."/>
            <person name="Chen W."/>
            <person name="Choi C."/>
            <person name="Clum A."/>
            <person name="Dos Santos R.A."/>
            <person name="Damasio A.R."/>
            <person name="Diallinas G."/>
            <person name="Emri T."/>
            <person name="Fekete E."/>
            <person name="Flipphi M."/>
            <person name="Freyberg S."/>
            <person name="Gallo A."/>
            <person name="Gournas C."/>
            <person name="Habgood R."/>
            <person name="Hainaut M."/>
            <person name="Harispe M.L."/>
            <person name="Henrissat B."/>
            <person name="Hilden K.S."/>
            <person name="Hope R."/>
            <person name="Hossain A."/>
            <person name="Karabika E."/>
            <person name="Karaffa L."/>
            <person name="Karanyi Z."/>
            <person name="Krasevec N."/>
            <person name="Kuo A."/>
            <person name="Kusch H."/>
            <person name="LaButti K."/>
            <person name="Lagendijk E.L."/>
            <person name="Lapidus A."/>
            <person name="Levasseur A."/>
            <person name="Lindquist E."/>
            <person name="Lipzen A."/>
            <person name="Logrieco A.F."/>
            <person name="MacCabe A."/>
            <person name="Maekelae M.R."/>
            <person name="Malavazi I."/>
            <person name="Melin P."/>
            <person name="Meyer V."/>
            <person name="Mielnichuk N."/>
            <person name="Miskei M."/>
            <person name="Molnar A.P."/>
            <person name="Mule G."/>
            <person name="Ngan C.Y."/>
            <person name="Orejas M."/>
            <person name="Orosz E."/>
            <person name="Ouedraogo J.P."/>
            <person name="Overkamp K.M."/>
            <person name="Park H.-S."/>
            <person name="Perrone G."/>
            <person name="Piumi F."/>
            <person name="Punt P.J."/>
            <person name="Ram A.F."/>
            <person name="Ramon A."/>
            <person name="Rauscher S."/>
            <person name="Record E."/>
            <person name="Riano-Pachon D.M."/>
            <person name="Robert V."/>
            <person name="Roehrig J."/>
            <person name="Ruller R."/>
            <person name="Salamov A."/>
            <person name="Salih N.S."/>
            <person name="Samson R.A."/>
            <person name="Sandor E."/>
            <person name="Sanguinetti M."/>
            <person name="Schuetze T."/>
            <person name="Sepcic K."/>
            <person name="Shelest E."/>
            <person name="Sherlock G."/>
            <person name="Sophianopoulou V."/>
            <person name="Squina F.M."/>
            <person name="Sun H."/>
            <person name="Susca A."/>
            <person name="Todd R.B."/>
            <person name="Tsang A."/>
            <person name="Unkles S.E."/>
            <person name="van de Wiele N."/>
            <person name="van Rossen-Uffink D."/>
            <person name="Oliveira J.V."/>
            <person name="Vesth T.C."/>
            <person name="Visser J."/>
            <person name="Yu J.-H."/>
            <person name="Zhou M."/>
            <person name="Andersen M.R."/>
            <person name="Archer D.B."/>
            <person name="Baker S.E."/>
            <person name="Benoit I."/>
            <person name="Brakhage A.A."/>
            <person name="Braus G.H."/>
            <person name="Fischer R."/>
            <person name="Frisvad J.C."/>
            <person name="Goldman G.H."/>
            <person name="Houbraken J."/>
            <person name="Oakley B."/>
            <person name="Pocsi I."/>
            <person name="Scazzocchio C."/>
            <person name="Seiboth B."/>
            <person name="vanKuyk P.A."/>
            <person name="Wortman J."/>
            <person name="Dyer P.S."/>
            <person name="Grigoriev I.V."/>
        </authorList>
    </citation>
    <scope>NUCLEOTIDE SEQUENCE [LARGE SCALE GENOMIC DNA]</scope>
    <source>
        <strain evidence="2">ITEM 5010</strain>
    </source>
</reference>
<evidence type="ECO:0000313" key="2">
    <source>
        <dbReference type="Proteomes" id="UP000188318"/>
    </source>
</evidence>
<dbReference type="AlphaFoldDB" id="A0A1R3R896"/>
<keyword evidence="2" id="KW-1185">Reference proteome</keyword>
<dbReference type="VEuPathDB" id="FungiDB:ASPCADRAFT_211877"/>
<proteinExistence type="predicted"/>
<dbReference type="OMA" id="MYAKRYM"/>
<organism evidence="1 2">
    <name type="scientific">Aspergillus carbonarius (strain ITEM 5010)</name>
    <dbReference type="NCBI Taxonomy" id="602072"/>
    <lineage>
        <taxon>Eukaryota</taxon>
        <taxon>Fungi</taxon>
        <taxon>Dikarya</taxon>
        <taxon>Ascomycota</taxon>
        <taxon>Pezizomycotina</taxon>
        <taxon>Eurotiomycetes</taxon>
        <taxon>Eurotiomycetidae</taxon>
        <taxon>Eurotiales</taxon>
        <taxon>Aspergillaceae</taxon>
        <taxon>Aspergillus</taxon>
        <taxon>Aspergillus subgen. Circumdati</taxon>
    </lineage>
</organism>
<evidence type="ECO:0000313" key="1">
    <source>
        <dbReference type="EMBL" id="OOF90706.1"/>
    </source>
</evidence>
<name>A0A1R3R896_ASPC5</name>
<accession>A0A1R3R896</accession>